<protein>
    <submittedName>
        <fullName evidence="2">Uncharacterized protein</fullName>
    </submittedName>
</protein>
<accession>A0A343TNU4</accession>
<dbReference type="EMBL" id="CP025066">
    <property type="protein sequence ID" value="AUX10766.1"/>
    <property type="molecule type" value="Genomic_DNA"/>
</dbReference>
<dbReference type="OrthoDB" id="346318at2157"/>
<evidence type="ECO:0000256" key="1">
    <source>
        <dbReference type="SAM" id="Phobius"/>
    </source>
</evidence>
<name>A0A343TNU4_9EURY</name>
<reference evidence="3" key="1">
    <citation type="submission" date="2017-11" db="EMBL/GenBank/DDBJ databases">
        <title>Phenotypic and genomic properties of facultatively anaerobic sulfur-reducing natronoarchaea from hypersaline soda lakes.</title>
        <authorList>
            <person name="Sorokin D.Y."/>
            <person name="Kublanov I.V."/>
            <person name="Roman P."/>
            <person name="Sinninghe Damste J.S."/>
            <person name="Golyshin P.N."/>
            <person name="Rojo D."/>
            <person name="Ciordia S."/>
            <person name="Mena M.D.C."/>
            <person name="Ferrer M."/>
            <person name="Messina E."/>
            <person name="Smedile F."/>
            <person name="La Spada G."/>
            <person name="La Cono V."/>
            <person name="Yakimov M.M."/>
        </authorList>
    </citation>
    <scope>NUCLEOTIDE SEQUENCE [LARGE SCALE GENOMIC DNA]</scope>
    <source>
        <strain evidence="3">AArc-Sl</strain>
    </source>
</reference>
<dbReference type="Pfam" id="PF24282">
    <property type="entry name" value="DUF7470"/>
    <property type="match status" value="1"/>
</dbReference>
<dbReference type="Proteomes" id="UP000263012">
    <property type="component" value="Chromosome"/>
</dbReference>
<keyword evidence="1" id="KW-0472">Membrane</keyword>
<dbReference type="InterPro" id="IPR055893">
    <property type="entry name" value="DUF7470"/>
</dbReference>
<feature type="transmembrane region" description="Helical" evidence="1">
    <location>
        <begin position="5"/>
        <end position="23"/>
    </location>
</feature>
<feature type="transmembrane region" description="Helical" evidence="1">
    <location>
        <begin position="29"/>
        <end position="49"/>
    </location>
</feature>
<sequence>MLDTLGIEGLLGVVLIVLSIVLLTWHDPIVGAAVMILVAGFALVAKGIADSVMRLFGMK</sequence>
<dbReference type="GeneID" id="37879524"/>
<evidence type="ECO:0000313" key="2">
    <source>
        <dbReference type="EMBL" id="AUX10766.1"/>
    </source>
</evidence>
<organism evidence="2 3">
    <name type="scientific">Halalkaliarchaeum desulfuricum</name>
    <dbReference type="NCBI Taxonomy" id="2055893"/>
    <lineage>
        <taxon>Archaea</taxon>
        <taxon>Methanobacteriati</taxon>
        <taxon>Methanobacteriota</taxon>
        <taxon>Stenosarchaea group</taxon>
        <taxon>Halobacteria</taxon>
        <taxon>Halobacteriales</taxon>
        <taxon>Haloferacaceae</taxon>
        <taxon>Halalkaliarchaeum</taxon>
    </lineage>
</organism>
<gene>
    <name evidence="2" type="ORF">AArcSl_3159</name>
</gene>
<keyword evidence="1" id="KW-1133">Transmembrane helix</keyword>
<evidence type="ECO:0000313" key="3">
    <source>
        <dbReference type="Proteomes" id="UP000263012"/>
    </source>
</evidence>
<keyword evidence="3" id="KW-1185">Reference proteome</keyword>
<dbReference type="AlphaFoldDB" id="A0A343TNU4"/>
<keyword evidence="1" id="KW-0812">Transmembrane</keyword>
<dbReference type="RefSeq" id="WP_119821370.1">
    <property type="nucleotide sequence ID" value="NZ_CP025066.1"/>
</dbReference>
<dbReference type="KEGG" id="hdf:AArcSl_3159"/>
<proteinExistence type="predicted"/>